<evidence type="ECO:0000313" key="3">
    <source>
        <dbReference type="Proteomes" id="UP000033647"/>
    </source>
</evidence>
<organism evidence="2 3">
    <name type="scientific">Zymoseptoria brevis</name>
    <dbReference type="NCBI Taxonomy" id="1047168"/>
    <lineage>
        <taxon>Eukaryota</taxon>
        <taxon>Fungi</taxon>
        <taxon>Dikarya</taxon>
        <taxon>Ascomycota</taxon>
        <taxon>Pezizomycotina</taxon>
        <taxon>Dothideomycetes</taxon>
        <taxon>Dothideomycetidae</taxon>
        <taxon>Mycosphaerellales</taxon>
        <taxon>Mycosphaerellaceae</taxon>
        <taxon>Zymoseptoria</taxon>
    </lineage>
</organism>
<feature type="region of interest" description="Disordered" evidence="1">
    <location>
        <begin position="15"/>
        <end position="46"/>
    </location>
</feature>
<comment type="caution">
    <text evidence="2">The sequence shown here is derived from an EMBL/GenBank/DDBJ whole genome shotgun (WGS) entry which is preliminary data.</text>
</comment>
<accession>A0A0F4GYC0</accession>
<feature type="region of interest" description="Disordered" evidence="1">
    <location>
        <begin position="352"/>
        <end position="375"/>
    </location>
</feature>
<protein>
    <submittedName>
        <fullName evidence="2">Uncharacterized protein</fullName>
    </submittedName>
</protein>
<dbReference type="OrthoDB" id="3363286at2759"/>
<evidence type="ECO:0000313" key="2">
    <source>
        <dbReference type="EMBL" id="KJY02013.1"/>
    </source>
</evidence>
<proteinExistence type="predicted"/>
<reference evidence="2 3" key="1">
    <citation type="submission" date="2015-03" db="EMBL/GenBank/DDBJ databases">
        <title>RNA-seq based gene annotation and comparative genomics of four Zymoseptoria species reveal species-specific pathogenicity related genes and transposable element activity.</title>
        <authorList>
            <person name="Grandaubert J."/>
            <person name="Bhattacharyya A."/>
            <person name="Stukenbrock E.H."/>
        </authorList>
    </citation>
    <scope>NUCLEOTIDE SEQUENCE [LARGE SCALE GENOMIC DNA]</scope>
    <source>
        <strain evidence="2 3">Zb18110</strain>
    </source>
</reference>
<name>A0A0F4GYC0_9PEZI</name>
<dbReference type="EMBL" id="LAFY01000256">
    <property type="protein sequence ID" value="KJY02013.1"/>
    <property type="molecule type" value="Genomic_DNA"/>
</dbReference>
<dbReference type="Proteomes" id="UP000033647">
    <property type="component" value="Unassembled WGS sequence"/>
</dbReference>
<sequence length="375" mass="41364">MQYVTRRYSSRLSTYKTKRWTHPTQQAPEETATLPSTTPSEHGSHTLRLRKHGNKALPLPSLFDPIKVAAREKHKAKKPPADFDSSNLTPFQQELQANPYAHALASPTRQCVLTRARLPEHFLIPFISNLPPIAKAESQTPSSPPQQQPQPTQPLLQPRIGFRSPKPSSYILARAAAFQHIAPTGTGKRKKDKWAVLVNQRMSRAWAQRKGVDQRKLDEGKEWIYDADMEVVIREKLVTDALKKLAWCAAAKHGEDGSGSLVGVMEEVIYEEEVGAVLYLGEDGVNKDVLGGVPTYDLKGLVDEESLVALREACGLEEGKEDIIVLWKSPKTVPTLLALELLFGFTGAGSAVAGTEERETAPRKGGTVDEESPTP</sequence>
<dbReference type="STRING" id="1047168.A0A0F4GYC0"/>
<feature type="region of interest" description="Disordered" evidence="1">
    <location>
        <begin position="134"/>
        <end position="160"/>
    </location>
</feature>
<evidence type="ECO:0000256" key="1">
    <source>
        <dbReference type="SAM" id="MobiDB-lite"/>
    </source>
</evidence>
<feature type="compositionally biased region" description="Pro residues" evidence="1">
    <location>
        <begin position="142"/>
        <end position="152"/>
    </location>
</feature>
<gene>
    <name evidence="2" type="ORF">TI39_contig264g00017</name>
</gene>
<feature type="compositionally biased region" description="Polar residues" evidence="1">
    <location>
        <begin position="22"/>
        <end position="41"/>
    </location>
</feature>
<dbReference type="AlphaFoldDB" id="A0A0F4GYC0"/>
<keyword evidence="3" id="KW-1185">Reference proteome</keyword>